<protein>
    <submittedName>
        <fullName evidence="1">Uncharacterized protein</fullName>
    </submittedName>
</protein>
<dbReference type="EMBL" id="CM047943">
    <property type="protein sequence ID" value="KAI9900562.1"/>
    <property type="molecule type" value="Genomic_DNA"/>
</dbReference>
<gene>
    <name evidence="1" type="ORF">N3K66_004824</name>
</gene>
<proteinExistence type="predicted"/>
<dbReference type="Proteomes" id="UP001163324">
    <property type="component" value="Chromosome 4"/>
</dbReference>
<keyword evidence="2" id="KW-1185">Reference proteome</keyword>
<organism evidence="1 2">
    <name type="scientific">Trichothecium roseum</name>
    <dbReference type="NCBI Taxonomy" id="47278"/>
    <lineage>
        <taxon>Eukaryota</taxon>
        <taxon>Fungi</taxon>
        <taxon>Dikarya</taxon>
        <taxon>Ascomycota</taxon>
        <taxon>Pezizomycotina</taxon>
        <taxon>Sordariomycetes</taxon>
        <taxon>Hypocreomycetidae</taxon>
        <taxon>Hypocreales</taxon>
        <taxon>Hypocreales incertae sedis</taxon>
        <taxon>Trichothecium</taxon>
    </lineage>
</organism>
<reference evidence="1" key="1">
    <citation type="submission" date="2022-10" db="EMBL/GenBank/DDBJ databases">
        <title>Complete Genome of Trichothecium roseum strain YXFP-22015, a Plant Pathogen Isolated from Citrus.</title>
        <authorList>
            <person name="Wang Y."/>
            <person name="Zhu L."/>
        </authorList>
    </citation>
    <scope>NUCLEOTIDE SEQUENCE</scope>
    <source>
        <strain evidence="1">YXFP-22015</strain>
    </source>
</reference>
<name>A0ACC0V2H0_9HYPO</name>
<accession>A0ACC0V2H0</accession>
<evidence type="ECO:0000313" key="1">
    <source>
        <dbReference type="EMBL" id="KAI9900562.1"/>
    </source>
</evidence>
<comment type="caution">
    <text evidence="1">The sequence shown here is derived from an EMBL/GenBank/DDBJ whole genome shotgun (WGS) entry which is preliminary data.</text>
</comment>
<sequence length="784" mass="83750">MLSAARLRTASAARRFATISGIKGQAPLSRFEPNETINYVDFVNKIPRLRKILGRPLTYAEKVLLVHLDEGQDDKVVRGSTQLRLRPRRIACQDATAQMAIIQFMTAGLDNTAVPTTVHCDHLIVGRDGAEADLEGALGSHGEVYDFMSSACQRYNMGFWKPGAGIIHQIVLENYAYPGGMLIGTDSHTPNAGGMGMIAVGVGGADAVDVMAGLPFEVTAPTVIGVKLTGELSGWASPKDVINKVAGILGVKGGTGSIIEYFGPGTATLSATGMATITNMGAETGATTSIFPYSSAMSDYLRATHRSNIAEAVQTARHELQADPEAKYDRVVEIDLSSLEPHINGPFTPDLSTPISKFGEAAREKGWPAKLTAGLIGSCTNSSFEDLSRAASLARQALGAGLRPKMPLLLSPGSEQTSETLRREGIIDVFDRLGSKVLSNACGPCCGSWDRTDVAKGTPNSVIASYNRNFTGRLDGNPATHAFISSPEMVMAKVFSDDIAFDPTKDSIRLDTGDVFAFRPPSGDSLPSRGYEETDHVYQAPSADAEQRKSTTVKISPTSQRLQRLAPFAPWSGRDYEDCAILIKTVGKCTTDHITTAGPWMRFRGHLENISNNTLIGAVNADNGKVNAVVDQDTGVVGGVPETARAYQGRGRPWVVVADQNYGEGSSREHAALQPRHLGGVAIVARSFARIHEANLKKQGVLALTFADDGAYARVQPSDRVSIVGLDRLAPGRAVELRVTSADGSSSWTTDVKHTLTSEQIEYFRAGSALNLMASRLRESASAQ</sequence>
<evidence type="ECO:0000313" key="2">
    <source>
        <dbReference type="Proteomes" id="UP001163324"/>
    </source>
</evidence>